<proteinExistence type="predicted"/>
<dbReference type="OrthoDB" id="9810614at2"/>
<feature type="transmembrane region" description="Helical" evidence="4">
    <location>
        <begin position="75"/>
        <end position="93"/>
    </location>
</feature>
<dbReference type="PANTHER" id="PTHR23521">
    <property type="entry name" value="TRANSPORTER MFS SUPERFAMILY"/>
    <property type="match status" value="1"/>
</dbReference>
<sequence length="413" mass="44996">MTVRQTLFLILTPIVAMCVLSFGNGFFTTYSSIELNSLGRSNLMIGLISAAYFFGMTAGSYFSQFTIVRVGYIRAFVLFASLMAISTLTVGIFKEVPIWIFFRFVCGFSLAALFIIIESWCILSSEKKNRGLVFSIYLLIYYGSQALSQLMINIHFSQGLLAYCFISSLCSIAIVLMAFTKTVAPVPHSEEICSPIAIMKKVPLAMVASVIGGSLLGSIYTILPIFLVRVDCDANMVSVLMMTTILGGMLLQVPMGKLSDIIDRRKVILLAGIGILLASTLIFAFHTSYFVFSIIIFIFGGCAFVIYPLSISHASDFLDEGEILGAIGVLTIAYGLGSVISPVIISSTMSIIGPFGFFIITALLSASLCVYSVYRMTKRKSATDTVQFTAATPESLNFSEAQEILSDRSSEEE</sequence>
<dbReference type="InterPro" id="IPR047200">
    <property type="entry name" value="MFS_YcaD-like"/>
</dbReference>
<dbReference type="KEGG" id="frx:F7310_03285"/>
<dbReference type="EMBL" id="CP016796">
    <property type="protein sequence ID" value="API86434.1"/>
    <property type="molecule type" value="Genomic_DNA"/>
</dbReference>
<keyword evidence="3 4" id="KW-0472">Membrane</keyword>
<dbReference type="AlphaFoldDB" id="A0A1L4BRG3"/>
<feature type="transmembrane region" description="Helical" evidence="4">
    <location>
        <begin position="291"/>
        <end position="311"/>
    </location>
</feature>
<dbReference type="InterPro" id="IPR020846">
    <property type="entry name" value="MFS_dom"/>
</dbReference>
<feature type="transmembrane region" description="Helical" evidence="4">
    <location>
        <begin position="160"/>
        <end position="179"/>
    </location>
</feature>
<evidence type="ECO:0000256" key="3">
    <source>
        <dbReference type="ARBA" id="ARBA00023136"/>
    </source>
</evidence>
<feature type="transmembrane region" description="Helical" evidence="4">
    <location>
        <begin position="234"/>
        <end position="255"/>
    </location>
</feature>
<organism evidence="6 7">
    <name type="scientific">Francisella uliginis</name>
    <dbReference type="NCBI Taxonomy" id="573570"/>
    <lineage>
        <taxon>Bacteria</taxon>
        <taxon>Pseudomonadati</taxon>
        <taxon>Pseudomonadota</taxon>
        <taxon>Gammaproteobacteria</taxon>
        <taxon>Thiotrichales</taxon>
        <taxon>Francisellaceae</taxon>
        <taxon>Francisella</taxon>
    </lineage>
</organism>
<name>A0A1L4BRG3_9GAMM</name>
<keyword evidence="1 4" id="KW-0812">Transmembrane</keyword>
<feature type="transmembrane region" description="Helical" evidence="4">
    <location>
        <begin position="351"/>
        <end position="374"/>
    </location>
</feature>
<dbReference type="SUPFAM" id="SSF103473">
    <property type="entry name" value="MFS general substrate transporter"/>
    <property type="match status" value="1"/>
</dbReference>
<gene>
    <name evidence="6" type="ORF">F7310_03285</name>
</gene>
<dbReference type="GO" id="GO:0022857">
    <property type="term" value="F:transmembrane transporter activity"/>
    <property type="evidence" value="ECO:0007669"/>
    <property type="project" value="InterPro"/>
</dbReference>
<dbReference type="RefSeq" id="WP_072711753.1">
    <property type="nucleotide sequence ID" value="NZ_CP016796.1"/>
</dbReference>
<feature type="transmembrane region" description="Helical" evidence="4">
    <location>
        <begin position="99"/>
        <end position="120"/>
    </location>
</feature>
<evidence type="ECO:0000259" key="5">
    <source>
        <dbReference type="PROSITE" id="PS50850"/>
    </source>
</evidence>
<dbReference type="STRING" id="573570.F7310_03285"/>
<feature type="transmembrane region" description="Helical" evidence="4">
    <location>
        <begin position="43"/>
        <end position="63"/>
    </location>
</feature>
<evidence type="ECO:0000256" key="4">
    <source>
        <dbReference type="SAM" id="Phobius"/>
    </source>
</evidence>
<dbReference type="PANTHER" id="PTHR23521:SF3">
    <property type="entry name" value="MFS TRANSPORTER"/>
    <property type="match status" value="1"/>
</dbReference>
<dbReference type="GO" id="GO:0005886">
    <property type="term" value="C:plasma membrane"/>
    <property type="evidence" value="ECO:0007669"/>
    <property type="project" value="TreeGrafter"/>
</dbReference>
<feature type="transmembrane region" description="Helical" evidence="4">
    <location>
        <begin position="267"/>
        <end position="285"/>
    </location>
</feature>
<keyword evidence="7" id="KW-1185">Reference proteome</keyword>
<evidence type="ECO:0000313" key="7">
    <source>
        <dbReference type="Proteomes" id="UP000184222"/>
    </source>
</evidence>
<dbReference type="InterPro" id="IPR036259">
    <property type="entry name" value="MFS_trans_sf"/>
</dbReference>
<evidence type="ECO:0000313" key="6">
    <source>
        <dbReference type="EMBL" id="API86434.1"/>
    </source>
</evidence>
<feature type="transmembrane region" description="Helical" evidence="4">
    <location>
        <begin position="132"/>
        <end position="154"/>
    </location>
</feature>
<feature type="transmembrane region" description="Helical" evidence="4">
    <location>
        <begin position="7"/>
        <end position="31"/>
    </location>
</feature>
<feature type="transmembrane region" description="Helical" evidence="4">
    <location>
        <begin position="204"/>
        <end position="228"/>
    </location>
</feature>
<feature type="domain" description="Major facilitator superfamily (MFS) profile" evidence="5">
    <location>
        <begin position="9"/>
        <end position="380"/>
    </location>
</feature>
<reference evidence="6 7" key="1">
    <citation type="journal article" date="2016" name="Appl. Environ. Microbiol.">
        <title>Whole genome relationships among Francisella bacteria of diverse origin define new species and provide specific regions for detection.</title>
        <authorList>
            <person name="Challacombe J.F."/>
            <person name="Petersen J.M."/>
            <person name="Gallegos-Graves V."/>
            <person name="Hodge D."/>
            <person name="Pillai S."/>
            <person name="Kuske C.R."/>
        </authorList>
    </citation>
    <scope>NUCLEOTIDE SEQUENCE [LARGE SCALE GENOMIC DNA]</scope>
    <source>
        <strain evidence="7">TX07-7310</strain>
    </source>
</reference>
<evidence type="ECO:0000256" key="2">
    <source>
        <dbReference type="ARBA" id="ARBA00022989"/>
    </source>
</evidence>
<dbReference type="Gene3D" id="1.20.1250.20">
    <property type="entry name" value="MFS general substrate transporter like domains"/>
    <property type="match status" value="2"/>
</dbReference>
<dbReference type="PROSITE" id="PS50850">
    <property type="entry name" value="MFS"/>
    <property type="match status" value="1"/>
</dbReference>
<accession>A0A1L4BRG3</accession>
<evidence type="ECO:0000256" key="1">
    <source>
        <dbReference type="ARBA" id="ARBA00022692"/>
    </source>
</evidence>
<dbReference type="Pfam" id="PF07690">
    <property type="entry name" value="MFS_1"/>
    <property type="match status" value="1"/>
</dbReference>
<feature type="transmembrane region" description="Helical" evidence="4">
    <location>
        <begin position="323"/>
        <end position="345"/>
    </location>
</feature>
<dbReference type="InterPro" id="IPR011701">
    <property type="entry name" value="MFS"/>
</dbReference>
<protein>
    <submittedName>
        <fullName evidence="6">MFS transporter</fullName>
    </submittedName>
</protein>
<dbReference type="CDD" id="cd17477">
    <property type="entry name" value="MFS_YcaD_like"/>
    <property type="match status" value="1"/>
</dbReference>
<dbReference type="Proteomes" id="UP000184222">
    <property type="component" value="Chromosome"/>
</dbReference>
<keyword evidence="2 4" id="KW-1133">Transmembrane helix</keyword>